<dbReference type="PANTHER" id="PTHR45036">
    <property type="entry name" value="METHYLTRANSFERASE LIKE 7B"/>
    <property type="match status" value="1"/>
</dbReference>
<dbReference type="AlphaFoldDB" id="A0A438BAM1"/>
<dbReference type="SUPFAM" id="SSF53335">
    <property type="entry name" value="S-adenosyl-L-methionine-dependent methyltransferases"/>
    <property type="match status" value="1"/>
</dbReference>
<keyword evidence="3" id="KW-0808">Transferase</keyword>
<gene>
    <name evidence="3" type="ORF">EGT67_19090</name>
</gene>
<dbReference type="InterPro" id="IPR052356">
    <property type="entry name" value="Thiol_S-MT"/>
</dbReference>
<comment type="caution">
    <text evidence="3">The sequence shown here is derived from an EMBL/GenBank/DDBJ whole genome shotgun (WGS) entry which is preliminary data.</text>
</comment>
<feature type="region of interest" description="Disordered" evidence="1">
    <location>
        <begin position="1"/>
        <end position="25"/>
    </location>
</feature>
<dbReference type="Proteomes" id="UP000286208">
    <property type="component" value="Unassembled WGS sequence"/>
</dbReference>
<evidence type="ECO:0000259" key="2">
    <source>
        <dbReference type="Pfam" id="PF08241"/>
    </source>
</evidence>
<evidence type="ECO:0000256" key="1">
    <source>
        <dbReference type="SAM" id="MobiDB-lite"/>
    </source>
</evidence>
<evidence type="ECO:0000313" key="4">
    <source>
        <dbReference type="Proteomes" id="UP000286208"/>
    </source>
</evidence>
<feature type="domain" description="Methyltransferase type 11" evidence="2">
    <location>
        <begin position="65"/>
        <end position="158"/>
    </location>
</feature>
<dbReference type="Gene3D" id="3.40.50.150">
    <property type="entry name" value="Vaccinia Virus protein VP39"/>
    <property type="match status" value="1"/>
</dbReference>
<keyword evidence="3" id="KW-0489">Methyltransferase</keyword>
<dbReference type="PANTHER" id="PTHR45036:SF1">
    <property type="entry name" value="METHYLTRANSFERASE LIKE 7A"/>
    <property type="match status" value="1"/>
</dbReference>
<name>A0A438BAM1_9NOCA</name>
<dbReference type="InterPro" id="IPR029063">
    <property type="entry name" value="SAM-dependent_MTases_sf"/>
</dbReference>
<dbReference type="CDD" id="cd02440">
    <property type="entry name" value="AdoMet_MTases"/>
    <property type="match status" value="1"/>
</dbReference>
<dbReference type="EMBL" id="RKLP01000010">
    <property type="protein sequence ID" value="RVW08030.1"/>
    <property type="molecule type" value="Genomic_DNA"/>
</dbReference>
<proteinExistence type="predicted"/>
<organism evidence="3 4">
    <name type="scientific">Prescottella agglutinans</name>
    <dbReference type="NCBI Taxonomy" id="1644129"/>
    <lineage>
        <taxon>Bacteria</taxon>
        <taxon>Bacillati</taxon>
        <taxon>Actinomycetota</taxon>
        <taxon>Actinomycetes</taxon>
        <taxon>Mycobacteriales</taxon>
        <taxon>Nocardiaceae</taxon>
        <taxon>Prescottella</taxon>
    </lineage>
</organism>
<dbReference type="InterPro" id="IPR013216">
    <property type="entry name" value="Methyltransf_11"/>
</dbReference>
<evidence type="ECO:0000313" key="3">
    <source>
        <dbReference type="EMBL" id="RVW08030.1"/>
    </source>
</evidence>
<dbReference type="GO" id="GO:0008757">
    <property type="term" value="F:S-adenosylmethionine-dependent methyltransferase activity"/>
    <property type="evidence" value="ECO:0007669"/>
    <property type="project" value="InterPro"/>
</dbReference>
<dbReference type="RefSeq" id="WP_127917662.1">
    <property type="nucleotide sequence ID" value="NZ_RKLP01000010.1"/>
</dbReference>
<protein>
    <submittedName>
        <fullName evidence="3">SAM-dependent methyltransferase</fullName>
    </submittedName>
</protein>
<dbReference type="Pfam" id="PF08241">
    <property type="entry name" value="Methyltransf_11"/>
    <property type="match status" value="1"/>
</dbReference>
<dbReference type="OrthoDB" id="65624at2"/>
<sequence length="232" mass="25572">MDASHDVLPFESKESAPTTPPAFRPHPLRGPFNALFFTALDRYLDRLLRTHKRSLFGNLPATVVELGPGVGANLRYLRAGTRLIAVEPNPAMHDRLRARAARAHIDLELHTTGAERLDLPDASVDAVISSLVLCTVTDPAAVLTEIHRVLRPGGQYAFLEHVAAPDGTVLRRLQRAVRRPWNWTFEGCSCERDLQAVIEAAGFAETTIEAYQLRSPFLPANSQIAGVARKRS</sequence>
<keyword evidence="4" id="KW-1185">Reference proteome</keyword>
<accession>A0A438BAM1</accession>
<reference evidence="3 4" key="1">
    <citation type="submission" date="2018-11" db="EMBL/GenBank/DDBJ databases">
        <title>Rhodococcus spongicola sp. nov. and Rhodococcus xishaensis sp. nov. from marine sponges.</title>
        <authorList>
            <person name="Li L."/>
            <person name="Lin H.W."/>
        </authorList>
    </citation>
    <scope>NUCLEOTIDE SEQUENCE [LARGE SCALE GENOMIC DNA]</scope>
    <source>
        <strain evidence="3 4">CCTCC AB2014297</strain>
    </source>
</reference>
<dbReference type="GO" id="GO:0032259">
    <property type="term" value="P:methylation"/>
    <property type="evidence" value="ECO:0007669"/>
    <property type="project" value="UniProtKB-KW"/>
</dbReference>